<dbReference type="InterPro" id="IPR028161">
    <property type="entry name" value="Met8-like"/>
</dbReference>
<dbReference type="PANTHER" id="PTHR35330">
    <property type="entry name" value="SIROHEME BIOSYNTHESIS PROTEIN MET8"/>
    <property type="match status" value="1"/>
</dbReference>
<dbReference type="NCBIfam" id="TIGR01470">
    <property type="entry name" value="cysG_Nterm"/>
    <property type="match status" value="1"/>
</dbReference>
<evidence type="ECO:0000313" key="9">
    <source>
        <dbReference type="Proteomes" id="UP001053296"/>
    </source>
</evidence>
<protein>
    <recommendedName>
        <fullName evidence="2">precorrin-2 dehydrogenase</fullName>
        <ecNumber evidence="2">1.3.1.76</ecNumber>
    </recommendedName>
</protein>
<name>A0ABN6EMC2_9BACT</name>
<gene>
    <name evidence="8" type="ORF">PSDVSF_04300</name>
</gene>
<dbReference type="SUPFAM" id="SSF51735">
    <property type="entry name" value="NAD(P)-binding Rossmann-fold domains"/>
    <property type="match status" value="1"/>
</dbReference>
<dbReference type="Pfam" id="PF13241">
    <property type="entry name" value="NAD_binding_7"/>
    <property type="match status" value="1"/>
</dbReference>
<reference evidence="8" key="1">
    <citation type="journal article" date="2022" name="Arch. Microbiol.">
        <title>Pseudodesulfovibrio sediminis sp. nov., a mesophilic and neutrophilic sulfate-reducing bacterium isolated from sediment of a brackish lake.</title>
        <authorList>
            <person name="Takahashi A."/>
            <person name="Kojima H."/>
            <person name="Watanabe M."/>
            <person name="Fukui M."/>
        </authorList>
    </citation>
    <scope>NUCLEOTIDE SEQUENCE</scope>
    <source>
        <strain evidence="8">SF6</strain>
    </source>
</reference>
<dbReference type="Pfam" id="PF14824">
    <property type="entry name" value="Sirohm_synth_M"/>
    <property type="match status" value="1"/>
</dbReference>
<dbReference type="PANTHER" id="PTHR35330:SF1">
    <property type="entry name" value="SIROHEME BIOSYNTHESIS PROTEIN MET8"/>
    <property type="match status" value="1"/>
</dbReference>
<evidence type="ECO:0000256" key="6">
    <source>
        <dbReference type="ARBA" id="ARBA00047561"/>
    </source>
</evidence>
<dbReference type="SUPFAM" id="SSF75615">
    <property type="entry name" value="Siroheme synthase middle domains-like"/>
    <property type="match status" value="1"/>
</dbReference>
<evidence type="ECO:0000313" key="8">
    <source>
        <dbReference type="EMBL" id="BCS87188.1"/>
    </source>
</evidence>
<dbReference type="InterPro" id="IPR006367">
    <property type="entry name" value="Sirohaem_synthase_N"/>
</dbReference>
<feature type="domain" description="Siroheme synthase central" evidence="7">
    <location>
        <begin position="121"/>
        <end position="141"/>
    </location>
</feature>
<sequence length="225" mass="24658">MRYYPIFVNLENKHCLVVGAGDVGKRKIQSLLDSGAAAVTIIDTREPDSSLDSILKQGNVTYCCREFDDADLNGQFLVIACTTSEAINEHISRVCNERGILCNIADQPEKSSFIVPASVKQGDLTLAISTGGQSPALAKCICRDLRESFGDEYARLLTLMGLIRPLMLDLALETKENTAVFRKLVNSNLLTAIKDHDLDSVVEILKESLPEPLHDNIPELLDGLV</sequence>
<dbReference type="RefSeq" id="WP_229593166.1">
    <property type="nucleotide sequence ID" value="NZ_AP024485.1"/>
</dbReference>
<keyword evidence="3" id="KW-0560">Oxidoreductase</keyword>
<proteinExistence type="predicted"/>
<evidence type="ECO:0000256" key="1">
    <source>
        <dbReference type="ARBA" id="ARBA00005010"/>
    </source>
</evidence>
<evidence type="ECO:0000256" key="4">
    <source>
        <dbReference type="ARBA" id="ARBA00023027"/>
    </source>
</evidence>
<organism evidence="8 9">
    <name type="scientific">Pseudodesulfovibrio sediminis</name>
    <dbReference type="NCBI Taxonomy" id="2810563"/>
    <lineage>
        <taxon>Bacteria</taxon>
        <taxon>Pseudomonadati</taxon>
        <taxon>Thermodesulfobacteriota</taxon>
        <taxon>Desulfovibrionia</taxon>
        <taxon>Desulfovibrionales</taxon>
        <taxon>Desulfovibrionaceae</taxon>
    </lineage>
</organism>
<comment type="pathway">
    <text evidence="1">Porphyrin-containing compound metabolism; siroheme biosynthesis; sirohydrochlorin from precorrin-2: step 1/1.</text>
</comment>
<comment type="catalytic activity">
    <reaction evidence="6">
        <text>precorrin-2 + NAD(+) = sirohydrochlorin + NADH + 2 H(+)</text>
        <dbReference type="Rhea" id="RHEA:15613"/>
        <dbReference type="ChEBI" id="CHEBI:15378"/>
        <dbReference type="ChEBI" id="CHEBI:57540"/>
        <dbReference type="ChEBI" id="CHEBI:57945"/>
        <dbReference type="ChEBI" id="CHEBI:58351"/>
        <dbReference type="ChEBI" id="CHEBI:58827"/>
        <dbReference type="EC" id="1.3.1.76"/>
    </reaction>
</comment>
<dbReference type="InterPro" id="IPR042518">
    <property type="entry name" value="SirC_C"/>
</dbReference>
<dbReference type="InterPro" id="IPR028281">
    <property type="entry name" value="Sirohaem_synthase_central"/>
</dbReference>
<dbReference type="InterPro" id="IPR036291">
    <property type="entry name" value="NAD(P)-bd_dom_sf"/>
</dbReference>
<dbReference type="EMBL" id="AP024485">
    <property type="protein sequence ID" value="BCS87188.1"/>
    <property type="molecule type" value="Genomic_DNA"/>
</dbReference>
<dbReference type="Proteomes" id="UP001053296">
    <property type="component" value="Chromosome"/>
</dbReference>
<dbReference type="Gene3D" id="1.10.8.610">
    <property type="entry name" value="SirC, precorrin-2 dehydrogenase, C-terminal helical domain-like"/>
    <property type="match status" value="1"/>
</dbReference>
<evidence type="ECO:0000256" key="3">
    <source>
        <dbReference type="ARBA" id="ARBA00023002"/>
    </source>
</evidence>
<keyword evidence="9" id="KW-1185">Reference proteome</keyword>
<dbReference type="EC" id="1.3.1.76" evidence="2"/>
<accession>A0ABN6EMC2</accession>
<evidence type="ECO:0000256" key="5">
    <source>
        <dbReference type="ARBA" id="ARBA00023244"/>
    </source>
</evidence>
<keyword evidence="4" id="KW-0520">NAD</keyword>
<keyword evidence="5" id="KW-0627">Porphyrin biosynthesis</keyword>
<dbReference type="Gene3D" id="3.40.50.720">
    <property type="entry name" value="NAD(P)-binding Rossmann-like Domain"/>
    <property type="match status" value="1"/>
</dbReference>
<evidence type="ECO:0000256" key="2">
    <source>
        <dbReference type="ARBA" id="ARBA00012400"/>
    </source>
</evidence>
<evidence type="ECO:0000259" key="7">
    <source>
        <dbReference type="Pfam" id="PF14824"/>
    </source>
</evidence>